<dbReference type="STRING" id="935791.I3EHB1"/>
<feature type="compositionally biased region" description="Low complexity" evidence="1">
    <location>
        <begin position="353"/>
        <end position="363"/>
    </location>
</feature>
<feature type="chain" id="PRO_5003670476" evidence="2">
    <location>
        <begin position="25"/>
        <end position="566"/>
    </location>
</feature>
<gene>
    <name evidence="3" type="ORF">NEQG_01298</name>
</gene>
<evidence type="ECO:0000256" key="2">
    <source>
        <dbReference type="SAM" id="SignalP"/>
    </source>
</evidence>
<dbReference type="AlphaFoldDB" id="I3EHB1"/>
<evidence type="ECO:0000313" key="3">
    <source>
        <dbReference type="EMBL" id="EIJ88608.1"/>
    </source>
</evidence>
<keyword evidence="2" id="KW-0732">Signal</keyword>
<evidence type="ECO:0000256" key="1">
    <source>
        <dbReference type="SAM" id="MobiDB-lite"/>
    </source>
</evidence>
<name>I3EHB1_NEMP3</name>
<feature type="compositionally biased region" description="Polar residues" evidence="1">
    <location>
        <begin position="307"/>
        <end position="322"/>
    </location>
</feature>
<dbReference type="EMBL" id="GL870878">
    <property type="protein sequence ID" value="EIJ88608.1"/>
    <property type="molecule type" value="Genomic_DNA"/>
</dbReference>
<dbReference type="HOGENOM" id="CLU_534281_0_0_1"/>
<feature type="signal peptide" evidence="2">
    <location>
        <begin position="1"/>
        <end position="24"/>
    </location>
</feature>
<protein>
    <submittedName>
        <fullName evidence="3">Uncharacterized protein</fullName>
    </submittedName>
</protein>
<feature type="compositionally biased region" description="Gly residues" evidence="1">
    <location>
        <begin position="337"/>
        <end position="352"/>
    </location>
</feature>
<feature type="compositionally biased region" description="Low complexity" evidence="1">
    <location>
        <begin position="323"/>
        <end position="336"/>
    </location>
</feature>
<dbReference type="OrthoDB" id="2188835at2759"/>
<feature type="region of interest" description="Disordered" evidence="1">
    <location>
        <begin position="307"/>
        <end position="408"/>
    </location>
</feature>
<organism evidence="3 4">
    <name type="scientific">Nematocida parisii (strain ERTm3)</name>
    <name type="common">Nematode killer fungus</name>
    <dbReference type="NCBI Taxonomy" id="935791"/>
    <lineage>
        <taxon>Eukaryota</taxon>
        <taxon>Fungi</taxon>
        <taxon>Fungi incertae sedis</taxon>
        <taxon>Microsporidia</taxon>
        <taxon>Nematocida</taxon>
    </lineage>
</organism>
<sequence>MNIFEKILALTTLVSTLLLNGSQSVGSIYNCYERVDSTEFNPGSTLGTHMCIMANTKSFSEGIFIDIKKSIKKHPLNNNKTVQEFSYKVSNGYKLRNFLRKEESSPLCLKPQGPSEHKLYMKNTQLEQLYCQMTEEDLIDVIASIIPRNPIKLSSDDKVLTPEIPLIMNYLPKQYIYKAFLQIADTHLETAKFYNMLETLADTYCLANVMNESPKNKRVRCNVLVGGMTRDLLRNHMINTLSWVYSRYYHFLYLFSKNPQILQKEELFKIAVLQLFTEYELIQKIVTEFDEIDQYFMDLFYEDTNGQSTSKHTINETINSPSNTGTNGNTGNTGNANGNGGANGTNGNGGTGNTNPGNTNTGTNGNGGNGNTNTGTNGNTGTTNTNPTNPTNPGPTGPTNPGNTGTGVVGSIINNIQDNSETEIISNQIRPLNGKLLNIKIPITRTNPNITNTSTEYTIPQLFISKSAQEVEQAYKTARNNPEEYINDVLKNIKGIINELKRTLGTSTTTILIPSEVADSSTYVVSNSIIDIRQALFKKKLEYQNLYISYNNLAHELCARKNICMP</sequence>
<feature type="compositionally biased region" description="Low complexity" evidence="1">
    <location>
        <begin position="371"/>
        <end position="389"/>
    </location>
</feature>
<keyword evidence="4" id="KW-1185">Reference proteome</keyword>
<dbReference type="InParanoid" id="I3EHB1"/>
<dbReference type="OMA" id="CIMANTK"/>
<accession>I3EHB1</accession>
<proteinExistence type="predicted"/>
<dbReference type="VEuPathDB" id="MicrosporidiaDB:NEQG_01298"/>
<reference evidence="3" key="1">
    <citation type="submission" date="2011-01" db="EMBL/GenBank/DDBJ databases">
        <title>The Genome Sequence of Nematocida parisii strain ERTm3.</title>
        <authorList>
            <consortium name="The Broad Institute Genome Sequencing Platform"/>
            <consortium name="The Broad Institute Genome Sequencing Center for Infectious Disease"/>
            <person name="Cuomo C."/>
            <person name="Troemel E."/>
            <person name="Young S.K."/>
            <person name="Zeng Q."/>
            <person name="Gargeya S."/>
            <person name="Fitzgerald M."/>
            <person name="Haas B."/>
            <person name="Abouelleil A."/>
            <person name="Alvarado L."/>
            <person name="Arachchi H.M."/>
            <person name="Berlin A."/>
            <person name="Chapman S.B."/>
            <person name="Gearin G."/>
            <person name="Goldberg J."/>
            <person name="Griggs A."/>
            <person name="Gujja S."/>
            <person name="Hansen M."/>
            <person name="Heiman D."/>
            <person name="Howarth C."/>
            <person name="Larimer J."/>
            <person name="Lui A."/>
            <person name="MacDonald P.J.P."/>
            <person name="McCowen C."/>
            <person name="Montmayeur A."/>
            <person name="Murphy C."/>
            <person name="Neiman D."/>
            <person name="Pearson M."/>
            <person name="Priest M."/>
            <person name="Roberts A."/>
            <person name="Saif S."/>
            <person name="Shea T."/>
            <person name="Sisk P."/>
            <person name="Stolte C."/>
            <person name="Sykes S."/>
            <person name="Wortman J."/>
            <person name="Nusbaum C."/>
            <person name="Birren B."/>
        </authorList>
    </citation>
    <scope>NUCLEOTIDE SEQUENCE</scope>
    <source>
        <strain evidence="3">ERTm3</strain>
    </source>
</reference>
<dbReference type="Proteomes" id="UP000002872">
    <property type="component" value="Unassembled WGS sequence"/>
</dbReference>
<evidence type="ECO:0000313" key="4">
    <source>
        <dbReference type="Proteomes" id="UP000002872"/>
    </source>
</evidence>